<dbReference type="OrthoDB" id="37102at10239"/>
<name>A0A2H4T2R2_9VIRU</name>
<accession>A0A2H4T2R2</accession>
<dbReference type="Proteomes" id="UP000289333">
    <property type="component" value="Segment"/>
</dbReference>
<dbReference type="EMBL" id="KY457233">
    <property type="protein sequence ID" value="ATY70225.1"/>
    <property type="molecule type" value="Genomic_DNA"/>
</dbReference>
<sequence length="279" mass="32868">MSTITYSPPLLKILALNQAAKNENYKTNVKMLPKTLHTSYNKICEIQRMLCTPCYNELLQKALGNNETIDRCALKNKKRYTPSNQCLDKFIKYLDEEYDEIFIFCLDCIDVWRSKPQQVYAQQISLMMSDTDYWYDFYEHYYGDSPSDIQYWNMKNLKLNQALILKNHPNEAPDFCGEHSQIVEKAYSIKLNGYKYCSSCVGKHMPDDLNIILVTTTISRVSSEQVISDYLWDDRTWCADCKFKPLFDFKDDDEQYRSIDIIYANSYTSKRRRLSILGE</sequence>
<proteinExistence type="predicted"/>
<evidence type="ECO:0000313" key="2">
    <source>
        <dbReference type="Proteomes" id="UP000289333"/>
    </source>
</evidence>
<evidence type="ECO:0000313" key="1">
    <source>
        <dbReference type="EMBL" id="ATY70225.1"/>
    </source>
</evidence>
<protein>
    <submittedName>
        <fullName evidence="1">OrNV gp074-like protein</fullName>
    </submittedName>
</protein>
<organism evidence="1">
    <name type="scientific">Tomelloso virus</name>
    <dbReference type="NCBI Taxonomy" id="2053981"/>
    <lineage>
        <taxon>Viruses</taxon>
        <taxon>Viruses incertae sedis</taxon>
        <taxon>Naldaviricetes</taxon>
        <taxon>Lefavirales</taxon>
        <taxon>Nudiviridae</taxon>
        <taxon>Alphanudivirus</taxon>
        <taxon>Alphanudivirus alterdromelanogasteris</taxon>
    </lineage>
</organism>
<dbReference type="RefSeq" id="YP_009553429.1">
    <property type="nucleotide sequence ID" value="NC_040789.1"/>
</dbReference>
<reference evidence="1" key="1">
    <citation type="journal article" date="2021" name="Virus">
        <title>The discovery, distribution and diversity of DNA viruses associated with Drosophila melanogaster in Europe.</title>
        <authorList>
            <person name="Wallace M.A."/>
            <person name="Coffman K.A."/>
            <person name="Gilbert C."/>
            <person name="Ravindran S."/>
            <person name="Albery G.F."/>
            <person name="Abbott J."/>
            <person name="Argyridou E."/>
            <person name="Bellosta P."/>
            <person name="Betancourt A.J."/>
            <person name="Colinet H."/>
            <person name="Eric K."/>
            <person name="Glaser-Schmitt A."/>
            <person name="Grath S."/>
            <person name="Jelic M."/>
            <person name="Kankare M."/>
            <person name="Kozeretska I."/>
            <person name="Loeschcke V."/>
            <person name="Montchamp-Moreau C."/>
            <person name="Ometto L."/>
            <person name="Onder B.S."/>
            <person name="Orengo D.J."/>
            <person name="Parsch J."/>
            <person name="Pascual M."/>
            <person name="Patenkovic A."/>
            <person name="Puerma E."/>
            <person name="Ritchie M.G."/>
            <person name="Rota-Stabelli O."/>
            <person name="Schou M.F."/>
            <person name="Serga S.V."/>
            <person name="Stamenkovic-Radak M."/>
            <person name="Tanaskovic M."/>
            <person name="Veselinovic M.S."/>
            <person name="Vieira J."/>
            <person name="Vieira C.P."/>
            <person name="Kapun M."/>
            <person name="Flatt T."/>
            <person name="Gonzalez J."/>
            <person name="Staubach F."/>
            <person name="Obbard D.J."/>
        </authorList>
    </citation>
    <scope>NUCLEOTIDE SEQUENCE</scope>
    <source>
        <strain evidence="1">DrosEU28 Tomelloso 2015</strain>
    </source>
</reference>
<dbReference type="GeneID" id="41701395"/>
<keyword evidence="2" id="KW-1185">Reference proteome</keyword>
<dbReference type="KEGG" id="vg:41701395"/>